<evidence type="ECO:0000256" key="1">
    <source>
        <dbReference type="SAM" id="Phobius"/>
    </source>
</evidence>
<keyword evidence="3" id="KW-1185">Reference proteome</keyword>
<organism evidence="2 3">
    <name type="scientific">Actinomadura gamaensis</name>
    <dbReference type="NCBI Taxonomy" id="1763541"/>
    <lineage>
        <taxon>Bacteria</taxon>
        <taxon>Bacillati</taxon>
        <taxon>Actinomycetota</taxon>
        <taxon>Actinomycetes</taxon>
        <taxon>Streptosporangiales</taxon>
        <taxon>Thermomonosporaceae</taxon>
        <taxon>Actinomadura</taxon>
    </lineage>
</organism>
<keyword evidence="1" id="KW-1133">Transmembrane helix</keyword>
<evidence type="ECO:0000313" key="3">
    <source>
        <dbReference type="Proteomes" id="UP001595872"/>
    </source>
</evidence>
<dbReference type="Pfam" id="PF09489">
    <property type="entry name" value="CbtB"/>
    <property type="match status" value="1"/>
</dbReference>
<dbReference type="Proteomes" id="UP001595872">
    <property type="component" value="Unassembled WGS sequence"/>
</dbReference>
<dbReference type="EMBL" id="JBHSIT010000001">
    <property type="protein sequence ID" value="MFC4906172.1"/>
    <property type="molecule type" value="Genomic_DNA"/>
</dbReference>
<dbReference type="RefSeq" id="WP_378251887.1">
    <property type="nucleotide sequence ID" value="NZ_JBHSIT010000001.1"/>
</dbReference>
<feature type="transmembrane region" description="Helical" evidence="1">
    <location>
        <begin position="25"/>
        <end position="44"/>
    </location>
</feature>
<dbReference type="InterPro" id="IPR012667">
    <property type="entry name" value="CbtB_put"/>
</dbReference>
<keyword evidence="1" id="KW-0812">Transmembrane</keyword>
<accession>A0ABV9TTR2</accession>
<sequence length="74" mass="8108">MAQSAVPEQRAAQQPVPLRVPVRDILPWAVFAAVLGLVLIYFVGAEQGATSLFSGTWVHEFTHDGRHLLGFPCH</sequence>
<proteinExistence type="predicted"/>
<reference evidence="3" key="1">
    <citation type="journal article" date="2019" name="Int. J. Syst. Evol. Microbiol.">
        <title>The Global Catalogue of Microorganisms (GCM) 10K type strain sequencing project: providing services to taxonomists for standard genome sequencing and annotation.</title>
        <authorList>
            <consortium name="The Broad Institute Genomics Platform"/>
            <consortium name="The Broad Institute Genome Sequencing Center for Infectious Disease"/>
            <person name="Wu L."/>
            <person name="Ma J."/>
        </authorList>
    </citation>
    <scope>NUCLEOTIDE SEQUENCE [LARGE SCALE GENOMIC DNA]</scope>
    <source>
        <strain evidence="3">KLKA75</strain>
    </source>
</reference>
<evidence type="ECO:0000313" key="2">
    <source>
        <dbReference type="EMBL" id="MFC4906172.1"/>
    </source>
</evidence>
<protein>
    <submittedName>
        <fullName evidence="2">CbtB domain-containing protein</fullName>
    </submittedName>
</protein>
<name>A0ABV9TTR2_9ACTN</name>
<gene>
    <name evidence="2" type="ORF">ACFPCY_02460</name>
</gene>
<comment type="caution">
    <text evidence="2">The sequence shown here is derived from an EMBL/GenBank/DDBJ whole genome shotgun (WGS) entry which is preliminary data.</text>
</comment>
<keyword evidence="1" id="KW-0472">Membrane</keyword>